<evidence type="ECO:0000256" key="5">
    <source>
        <dbReference type="ARBA" id="ARBA00023284"/>
    </source>
</evidence>
<feature type="domain" description="Glutaredoxin" evidence="6">
    <location>
        <begin position="19"/>
        <end position="87"/>
    </location>
</feature>
<organism evidence="7 8">
    <name type="scientific">Ramazzottius varieornatus</name>
    <name type="common">Water bear</name>
    <name type="synonym">Tardigrade</name>
    <dbReference type="NCBI Taxonomy" id="947166"/>
    <lineage>
        <taxon>Eukaryota</taxon>
        <taxon>Metazoa</taxon>
        <taxon>Ecdysozoa</taxon>
        <taxon>Tardigrada</taxon>
        <taxon>Eutardigrada</taxon>
        <taxon>Parachela</taxon>
        <taxon>Hypsibioidea</taxon>
        <taxon>Ramazzottiidae</taxon>
        <taxon>Ramazzottius</taxon>
    </lineage>
</organism>
<dbReference type="PROSITE" id="PS00195">
    <property type="entry name" value="GLUTAREDOXIN_1"/>
    <property type="match status" value="1"/>
</dbReference>
<keyword evidence="5" id="KW-0676">Redox-active center</keyword>
<dbReference type="InterPro" id="IPR014025">
    <property type="entry name" value="Glutaredoxin_subgr"/>
</dbReference>
<keyword evidence="2" id="KW-0813">Transport</keyword>
<comment type="function">
    <text evidence="1">Has a glutathione-disulfide oxidoreductase activity in the presence of NADPH and glutathione reductase. Reduces low molecular weight disulfides and proteins.</text>
</comment>
<dbReference type="STRING" id="947166.A0A1D1V8X6"/>
<sequence>MRMEQVKKMISEKLREKKVVVYSKSYCPYCKKAKNVLGKYPIKDDQIEITELDLMADQDQAHLIQEYMKSLTGASTVPRVFINGKCIGGGDDTEKLDRNGELKKLLTDSGAVRGEL</sequence>
<dbReference type="PANTHER" id="PTHR45694:SF18">
    <property type="entry name" value="GLUTAREDOXIN-1-RELATED"/>
    <property type="match status" value="1"/>
</dbReference>
<dbReference type="GO" id="GO:0005737">
    <property type="term" value="C:cytoplasm"/>
    <property type="evidence" value="ECO:0007669"/>
    <property type="project" value="TreeGrafter"/>
</dbReference>
<dbReference type="CDD" id="cd03419">
    <property type="entry name" value="GRX_GRXh_1_2_like"/>
    <property type="match status" value="1"/>
</dbReference>
<evidence type="ECO:0000256" key="1">
    <source>
        <dbReference type="ARBA" id="ARBA00002549"/>
    </source>
</evidence>
<protein>
    <recommendedName>
        <fullName evidence="6">Glutaredoxin domain-containing protein</fullName>
    </recommendedName>
</protein>
<keyword evidence="4" id="KW-1015">Disulfide bond</keyword>
<evidence type="ECO:0000256" key="2">
    <source>
        <dbReference type="ARBA" id="ARBA00022448"/>
    </source>
</evidence>
<dbReference type="InterPro" id="IPR011899">
    <property type="entry name" value="Glutaredoxin_euk/vir"/>
</dbReference>
<dbReference type="Proteomes" id="UP000186922">
    <property type="component" value="Unassembled WGS sequence"/>
</dbReference>
<dbReference type="PROSITE" id="PS51354">
    <property type="entry name" value="GLUTAREDOXIN_2"/>
    <property type="match status" value="1"/>
</dbReference>
<dbReference type="PRINTS" id="PR00160">
    <property type="entry name" value="GLUTAREDOXIN"/>
</dbReference>
<evidence type="ECO:0000313" key="7">
    <source>
        <dbReference type="EMBL" id="GAU98139.1"/>
    </source>
</evidence>
<dbReference type="GO" id="GO:0015038">
    <property type="term" value="F:glutathione disulfide oxidoreductase activity"/>
    <property type="evidence" value="ECO:0007669"/>
    <property type="project" value="TreeGrafter"/>
</dbReference>
<name>A0A1D1V8X6_RAMVA</name>
<reference evidence="7 8" key="1">
    <citation type="journal article" date="2016" name="Nat. Commun.">
        <title>Extremotolerant tardigrade genome and improved radiotolerance of human cultured cells by tardigrade-unique protein.</title>
        <authorList>
            <person name="Hashimoto T."/>
            <person name="Horikawa D.D."/>
            <person name="Saito Y."/>
            <person name="Kuwahara H."/>
            <person name="Kozuka-Hata H."/>
            <person name="Shin-I T."/>
            <person name="Minakuchi Y."/>
            <person name="Ohishi K."/>
            <person name="Motoyama A."/>
            <person name="Aizu T."/>
            <person name="Enomoto A."/>
            <person name="Kondo K."/>
            <person name="Tanaka S."/>
            <person name="Hara Y."/>
            <person name="Koshikawa S."/>
            <person name="Sagara H."/>
            <person name="Miura T."/>
            <person name="Yokobori S."/>
            <person name="Miyagawa K."/>
            <person name="Suzuki Y."/>
            <person name="Kubo T."/>
            <person name="Oyama M."/>
            <person name="Kohara Y."/>
            <person name="Fujiyama A."/>
            <person name="Arakawa K."/>
            <person name="Katayama T."/>
            <person name="Toyoda A."/>
            <person name="Kunieda T."/>
        </authorList>
    </citation>
    <scope>NUCLEOTIDE SEQUENCE [LARGE SCALE GENOMIC DNA]</scope>
    <source>
        <strain evidence="7 8">YOKOZUNA-1</strain>
    </source>
</reference>
<dbReference type="Pfam" id="PF00462">
    <property type="entry name" value="Glutaredoxin"/>
    <property type="match status" value="1"/>
</dbReference>
<dbReference type="OrthoDB" id="418495at2759"/>
<dbReference type="InterPro" id="IPR036249">
    <property type="entry name" value="Thioredoxin-like_sf"/>
</dbReference>
<proteinExistence type="predicted"/>
<keyword evidence="8" id="KW-1185">Reference proteome</keyword>
<dbReference type="AlphaFoldDB" id="A0A1D1V8X6"/>
<dbReference type="NCBIfam" id="TIGR02180">
    <property type="entry name" value="GRX_euk"/>
    <property type="match status" value="1"/>
</dbReference>
<gene>
    <name evidence="7" type="primary">RvY_09320-1</name>
    <name evidence="7" type="synonym">RvY_09320.1</name>
    <name evidence="7" type="ORF">RvY_09320</name>
</gene>
<accession>A0A1D1V8X6</accession>
<dbReference type="GO" id="GO:0034599">
    <property type="term" value="P:cellular response to oxidative stress"/>
    <property type="evidence" value="ECO:0007669"/>
    <property type="project" value="TreeGrafter"/>
</dbReference>
<keyword evidence="3" id="KW-0249">Electron transport</keyword>
<evidence type="ECO:0000259" key="6">
    <source>
        <dbReference type="Pfam" id="PF00462"/>
    </source>
</evidence>
<evidence type="ECO:0000256" key="3">
    <source>
        <dbReference type="ARBA" id="ARBA00022982"/>
    </source>
</evidence>
<dbReference type="SUPFAM" id="SSF52833">
    <property type="entry name" value="Thioredoxin-like"/>
    <property type="match status" value="1"/>
</dbReference>
<dbReference type="InterPro" id="IPR002109">
    <property type="entry name" value="Glutaredoxin"/>
</dbReference>
<evidence type="ECO:0000256" key="4">
    <source>
        <dbReference type="ARBA" id="ARBA00023157"/>
    </source>
</evidence>
<dbReference type="PANTHER" id="PTHR45694">
    <property type="entry name" value="GLUTAREDOXIN 2"/>
    <property type="match status" value="1"/>
</dbReference>
<dbReference type="EMBL" id="BDGG01000004">
    <property type="protein sequence ID" value="GAU98139.1"/>
    <property type="molecule type" value="Genomic_DNA"/>
</dbReference>
<comment type="caution">
    <text evidence="7">The sequence shown here is derived from an EMBL/GenBank/DDBJ whole genome shotgun (WGS) entry which is preliminary data.</text>
</comment>
<dbReference type="InterPro" id="IPR011767">
    <property type="entry name" value="GLR_AS"/>
</dbReference>
<dbReference type="Gene3D" id="3.40.30.10">
    <property type="entry name" value="Glutaredoxin"/>
    <property type="match status" value="1"/>
</dbReference>
<evidence type="ECO:0000313" key="8">
    <source>
        <dbReference type="Proteomes" id="UP000186922"/>
    </source>
</evidence>